<feature type="chain" id="PRO_5022811622" description="Lipocalin family protein" evidence="1">
    <location>
        <begin position="27"/>
        <end position="127"/>
    </location>
</feature>
<dbReference type="Proteomes" id="UP000322791">
    <property type="component" value="Unassembled WGS sequence"/>
</dbReference>
<keyword evidence="3" id="KW-1185">Reference proteome</keyword>
<evidence type="ECO:0000313" key="2">
    <source>
        <dbReference type="EMBL" id="TYZ09224.1"/>
    </source>
</evidence>
<name>A0A5D6V3Q7_9BACT</name>
<evidence type="ECO:0000256" key="1">
    <source>
        <dbReference type="SAM" id="SignalP"/>
    </source>
</evidence>
<feature type="signal peptide" evidence="1">
    <location>
        <begin position="1"/>
        <end position="26"/>
    </location>
</feature>
<sequence length="127" mass="13635">MNAFLRNISALTLFAGSFVVSTNATAQAVQQGNGALVQKTDRSVCMTADLTGLSTCVNMNQTQYLITPSGNETSVWKGTVPAELRPAKTLVKDATWQERGRTFDTHSVTTPDGKISLTLHYKANGAK</sequence>
<dbReference type="AlphaFoldDB" id="A0A5D6V3Q7"/>
<proteinExistence type="predicted"/>
<dbReference type="EMBL" id="VTHL01000010">
    <property type="protein sequence ID" value="TYZ09224.1"/>
    <property type="molecule type" value="Genomic_DNA"/>
</dbReference>
<keyword evidence="1" id="KW-0732">Signal</keyword>
<evidence type="ECO:0008006" key="4">
    <source>
        <dbReference type="Google" id="ProtNLM"/>
    </source>
</evidence>
<reference evidence="2 3" key="1">
    <citation type="submission" date="2019-08" db="EMBL/GenBank/DDBJ databases">
        <authorList>
            <person name="Seo M.-J."/>
        </authorList>
    </citation>
    <scope>NUCLEOTIDE SEQUENCE [LARGE SCALE GENOMIC DNA]</scope>
    <source>
        <strain evidence="2 3">KIGAM108</strain>
    </source>
</reference>
<accession>A0A5D6V3Q7</accession>
<evidence type="ECO:0000313" key="3">
    <source>
        <dbReference type="Proteomes" id="UP000322791"/>
    </source>
</evidence>
<comment type="caution">
    <text evidence="2">The sequence shown here is derived from an EMBL/GenBank/DDBJ whole genome shotgun (WGS) entry which is preliminary data.</text>
</comment>
<organism evidence="2 3">
    <name type="scientific">Hymenobacter lutimineralis</name>
    <dbReference type="NCBI Taxonomy" id="2606448"/>
    <lineage>
        <taxon>Bacteria</taxon>
        <taxon>Pseudomonadati</taxon>
        <taxon>Bacteroidota</taxon>
        <taxon>Cytophagia</taxon>
        <taxon>Cytophagales</taxon>
        <taxon>Hymenobacteraceae</taxon>
        <taxon>Hymenobacter</taxon>
    </lineage>
</organism>
<gene>
    <name evidence="2" type="ORF">FY528_10780</name>
</gene>
<protein>
    <recommendedName>
        <fullName evidence="4">Lipocalin family protein</fullName>
    </recommendedName>
</protein>
<dbReference type="RefSeq" id="WP_149071019.1">
    <property type="nucleotide sequence ID" value="NZ_VTHL01000010.1"/>
</dbReference>